<evidence type="ECO:0000259" key="6">
    <source>
        <dbReference type="Pfam" id="PF13860"/>
    </source>
</evidence>
<dbReference type="Pfam" id="PF03963">
    <property type="entry name" value="FlgD"/>
    <property type="match status" value="1"/>
</dbReference>
<dbReference type="RefSeq" id="WP_059315610.1">
    <property type="nucleotide sequence ID" value="NZ_CP013987.1"/>
</dbReference>
<sequence length="236" mass="24590">MAISTTNSTAQSVLDKYSINKTGTTAETTASDGKKGGKLGKDEFLKLMVAQMNNQNPLEPQGNGEFIAQLAQFSTVEGITNLNTSVGSILSGSQSSQALQASTLVGRKVIVDSDKVKVDTSEDFKGALNLTASSPNVWVNVYDTTGNQVNRLNLGQQTSGLVNFTWDGTDASGKKLDAGTYRFEAQASVDGKTEAMKTSLPANVDSVTLGQNGGEMTLNLAGVGSIGISKVQAVGQ</sequence>
<dbReference type="OrthoDB" id="9785233at2"/>
<dbReference type="InterPro" id="IPR025963">
    <property type="entry name" value="FLgD_Tudor"/>
</dbReference>
<accession>A0A0U4WRU8</accession>
<dbReference type="GO" id="GO:0044781">
    <property type="term" value="P:bacterial-type flagellum organization"/>
    <property type="evidence" value="ECO:0007669"/>
    <property type="project" value="UniProtKB-UniRule"/>
</dbReference>
<dbReference type="AlphaFoldDB" id="A0A0U4WRU8"/>
<keyword evidence="8" id="KW-0969">Cilium</keyword>
<dbReference type="EMBL" id="CP013987">
    <property type="protein sequence ID" value="ALZ85459.1"/>
    <property type="molecule type" value="Genomic_DNA"/>
</dbReference>
<dbReference type="Gene3D" id="2.60.40.4070">
    <property type="match status" value="1"/>
</dbReference>
<gene>
    <name evidence="8" type="ORF">APT59_15110</name>
</gene>
<feature type="domain" description="FlgD Tudor-like" evidence="7">
    <location>
        <begin position="96"/>
        <end position="232"/>
    </location>
</feature>
<protein>
    <recommendedName>
        <fullName evidence="2 5">Basal-body rod modification protein FlgD</fullName>
    </recommendedName>
</protein>
<dbReference type="Pfam" id="PF13860">
    <property type="entry name" value="FlgD_ig"/>
    <property type="match status" value="1"/>
</dbReference>
<evidence type="ECO:0000313" key="8">
    <source>
        <dbReference type="EMBL" id="ALZ85459.1"/>
    </source>
</evidence>
<feature type="domain" description="FlgD/Vpr Ig-like" evidence="6">
    <location>
        <begin position="113"/>
        <end position="188"/>
    </location>
</feature>
<dbReference type="Gene3D" id="2.30.30.910">
    <property type="match status" value="1"/>
</dbReference>
<keyword evidence="3 5" id="KW-1005">Bacterial flagellum biogenesis</keyword>
<evidence type="ECO:0000256" key="1">
    <source>
        <dbReference type="ARBA" id="ARBA00010577"/>
    </source>
</evidence>
<comment type="similarity">
    <text evidence="1 5">Belongs to the FlgD family.</text>
</comment>
<dbReference type="InterPro" id="IPR005648">
    <property type="entry name" value="FlgD"/>
</dbReference>
<dbReference type="Proteomes" id="UP000064137">
    <property type="component" value="Chromosome"/>
</dbReference>
<keyword evidence="8" id="KW-0282">Flagellum</keyword>
<evidence type="ECO:0000256" key="5">
    <source>
        <dbReference type="RuleBase" id="RU362076"/>
    </source>
</evidence>
<keyword evidence="8" id="KW-0966">Cell projection</keyword>
<dbReference type="KEGG" id="por:APT59_15110"/>
<dbReference type="Pfam" id="PF13861">
    <property type="entry name" value="FLgD_tudor"/>
    <property type="match status" value="1"/>
</dbReference>
<evidence type="ECO:0000256" key="3">
    <source>
        <dbReference type="ARBA" id="ARBA00022795"/>
    </source>
</evidence>
<comment type="function">
    <text evidence="4 5">Required for flagellar hook formation. May act as a scaffolding protein.</text>
</comment>
<reference evidence="8 9" key="1">
    <citation type="submission" date="2016-01" db="EMBL/GenBank/DDBJ databases">
        <title>Annotation of Pseudomonas oryzihabitans USDA-ARS-USMARC-56511.</title>
        <authorList>
            <person name="Harhay G.P."/>
            <person name="Harhay D.M."/>
            <person name="Smith T.P.L."/>
            <person name="Bono J.L."/>
            <person name="Heaton M.P."/>
            <person name="Clawson M.L."/>
            <person name="Chitko-Mckown C.G."/>
            <person name="Capik S.F."/>
            <person name="DeDonder K.D."/>
            <person name="Apley M.D."/>
            <person name="Lubbers B.V."/>
            <person name="White B.J."/>
            <person name="Larson R.L."/>
        </authorList>
    </citation>
    <scope>NUCLEOTIDE SEQUENCE [LARGE SCALE GENOMIC DNA]</scope>
    <source>
        <strain evidence="8 9">USDA-ARS-USMARC-56511</strain>
    </source>
</reference>
<dbReference type="InterPro" id="IPR025965">
    <property type="entry name" value="FlgD/Vpr_Ig-like"/>
</dbReference>
<proteinExistence type="inferred from homology"/>
<organism evidence="8 9">
    <name type="scientific">Pseudomonas oryzihabitans</name>
    <dbReference type="NCBI Taxonomy" id="47885"/>
    <lineage>
        <taxon>Bacteria</taxon>
        <taxon>Pseudomonadati</taxon>
        <taxon>Pseudomonadota</taxon>
        <taxon>Gammaproteobacteria</taxon>
        <taxon>Pseudomonadales</taxon>
        <taxon>Pseudomonadaceae</taxon>
        <taxon>Pseudomonas</taxon>
    </lineage>
</organism>
<evidence type="ECO:0000256" key="2">
    <source>
        <dbReference type="ARBA" id="ARBA00016013"/>
    </source>
</evidence>
<dbReference type="NCBIfam" id="NF005176">
    <property type="entry name" value="PRK06655.1-1"/>
    <property type="match status" value="1"/>
</dbReference>
<evidence type="ECO:0000256" key="4">
    <source>
        <dbReference type="ARBA" id="ARBA00024746"/>
    </source>
</evidence>
<evidence type="ECO:0000313" key="9">
    <source>
        <dbReference type="Proteomes" id="UP000064137"/>
    </source>
</evidence>
<evidence type="ECO:0000259" key="7">
    <source>
        <dbReference type="Pfam" id="PF13861"/>
    </source>
</evidence>
<name>A0A0U4WRU8_9PSED</name>